<comment type="caution">
    <text evidence="1">The sequence shown here is derived from an EMBL/GenBank/DDBJ whole genome shotgun (WGS) entry which is preliminary data.</text>
</comment>
<dbReference type="OrthoDB" id="4566578at2"/>
<accession>A0A371Q613</accession>
<gene>
    <name evidence="1" type="ORF">DY245_11865</name>
</gene>
<evidence type="ECO:0000313" key="1">
    <source>
        <dbReference type="EMBL" id="REK90138.1"/>
    </source>
</evidence>
<dbReference type="Proteomes" id="UP000262477">
    <property type="component" value="Unassembled WGS sequence"/>
</dbReference>
<evidence type="ECO:0000313" key="2">
    <source>
        <dbReference type="Proteomes" id="UP000262477"/>
    </source>
</evidence>
<keyword evidence="2" id="KW-1185">Reference proteome</keyword>
<dbReference type="EMBL" id="QUAC01000083">
    <property type="protein sequence ID" value="REK90138.1"/>
    <property type="molecule type" value="Genomic_DNA"/>
</dbReference>
<proteinExistence type="predicted"/>
<organism evidence="1 2">
    <name type="scientific">Streptomyces inhibens</name>
    <dbReference type="NCBI Taxonomy" id="2293571"/>
    <lineage>
        <taxon>Bacteria</taxon>
        <taxon>Bacillati</taxon>
        <taxon>Actinomycetota</taxon>
        <taxon>Actinomycetes</taxon>
        <taxon>Kitasatosporales</taxon>
        <taxon>Streptomycetaceae</taxon>
        <taxon>Streptomyces</taxon>
    </lineage>
</organism>
<dbReference type="RefSeq" id="WP_128506457.1">
    <property type="nucleotide sequence ID" value="NZ_CP084681.1"/>
</dbReference>
<protein>
    <submittedName>
        <fullName evidence="1">Uncharacterized protein</fullName>
    </submittedName>
</protein>
<dbReference type="AlphaFoldDB" id="A0A371Q613"/>
<reference evidence="1 2" key="1">
    <citation type="submission" date="2018-08" db="EMBL/GenBank/DDBJ databases">
        <title>Streptomyces NEAU-D10 sp. nov., a novel Actinomycete isolated from soil.</title>
        <authorList>
            <person name="Jin L."/>
        </authorList>
    </citation>
    <scope>NUCLEOTIDE SEQUENCE [LARGE SCALE GENOMIC DNA]</scope>
    <source>
        <strain evidence="1 2">NEAU-D10</strain>
    </source>
</reference>
<sequence>MAATIGFRPTEEDARIIKDAMRGGEGTSDVIRRALRLLEREVWLSRARSDAERLADEDLTTEEDAW</sequence>
<name>A0A371Q613_STRIH</name>